<dbReference type="OrthoDB" id="4083871at2759"/>
<proteinExistence type="predicted"/>
<protein>
    <submittedName>
        <fullName evidence="3">Uncharacterized protein</fullName>
    </submittedName>
</protein>
<evidence type="ECO:0000256" key="2">
    <source>
        <dbReference type="SAM" id="Phobius"/>
    </source>
</evidence>
<keyword evidence="2" id="KW-0472">Membrane</keyword>
<reference evidence="3 4" key="1">
    <citation type="submission" date="2017-03" db="EMBL/GenBank/DDBJ databases">
        <title>Genomes of endolithic fungi from Antarctica.</title>
        <authorList>
            <person name="Coleine C."/>
            <person name="Masonjones S."/>
            <person name="Stajich J.E."/>
        </authorList>
    </citation>
    <scope>NUCLEOTIDE SEQUENCE [LARGE SCALE GENOMIC DNA]</scope>
    <source>
        <strain evidence="3 4">CCFEE 5311</strain>
    </source>
</reference>
<accession>A0A4U0V3R8</accession>
<name>A0A4U0V3R8_9PEZI</name>
<dbReference type="AlphaFoldDB" id="A0A4U0V3R8"/>
<feature type="region of interest" description="Disordered" evidence="1">
    <location>
        <begin position="82"/>
        <end position="102"/>
    </location>
</feature>
<dbReference type="PANTHER" id="PTHR42077:SF1">
    <property type="entry name" value="YALI0F30239P"/>
    <property type="match status" value="1"/>
</dbReference>
<dbReference type="PANTHER" id="PTHR42077">
    <property type="entry name" value="YALI0F30239P"/>
    <property type="match status" value="1"/>
</dbReference>
<sequence>MADLASLIPLIILLVVLAGGGYIAYQMYLWSGEMKDKASEQMEKKNIGFTNEGGLRVGVKSIDDETYTGKTQNVLVNVWNNAHPDAKPRSGYGGDKVAAGSS</sequence>
<organism evidence="3 4">
    <name type="scientific">Friedmanniomyces endolithicus</name>
    <dbReference type="NCBI Taxonomy" id="329885"/>
    <lineage>
        <taxon>Eukaryota</taxon>
        <taxon>Fungi</taxon>
        <taxon>Dikarya</taxon>
        <taxon>Ascomycota</taxon>
        <taxon>Pezizomycotina</taxon>
        <taxon>Dothideomycetes</taxon>
        <taxon>Dothideomycetidae</taxon>
        <taxon>Mycosphaerellales</taxon>
        <taxon>Teratosphaeriaceae</taxon>
        <taxon>Friedmanniomyces</taxon>
    </lineage>
</organism>
<evidence type="ECO:0000256" key="1">
    <source>
        <dbReference type="SAM" id="MobiDB-lite"/>
    </source>
</evidence>
<keyword evidence="2" id="KW-1133">Transmembrane helix</keyword>
<dbReference type="Proteomes" id="UP000310066">
    <property type="component" value="Unassembled WGS sequence"/>
</dbReference>
<gene>
    <name evidence="3" type="ORF">B0A54_05735</name>
</gene>
<feature type="transmembrane region" description="Helical" evidence="2">
    <location>
        <begin position="6"/>
        <end position="25"/>
    </location>
</feature>
<comment type="caution">
    <text evidence="3">The sequence shown here is derived from an EMBL/GenBank/DDBJ whole genome shotgun (WGS) entry which is preliminary data.</text>
</comment>
<dbReference type="EMBL" id="NAJP01000019">
    <property type="protein sequence ID" value="TKA43254.1"/>
    <property type="molecule type" value="Genomic_DNA"/>
</dbReference>
<keyword evidence="2" id="KW-0812">Transmembrane</keyword>
<evidence type="ECO:0000313" key="4">
    <source>
        <dbReference type="Proteomes" id="UP000310066"/>
    </source>
</evidence>
<evidence type="ECO:0000313" key="3">
    <source>
        <dbReference type="EMBL" id="TKA43254.1"/>
    </source>
</evidence>